<reference evidence="1 2" key="1">
    <citation type="submission" date="2017-06" db="EMBL/GenBank/DDBJ databases">
        <title>Genome sequencing of cyanobaciteial culture collection at National Institute for Environmental Studies (NIES).</title>
        <authorList>
            <person name="Hirose Y."/>
            <person name="Shimura Y."/>
            <person name="Fujisawa T."/>
            <person name="Nakamura Y."/>
            <person name="Kawachi M."/>
        </authorList>
    </citation>
    <scope>NUCLEOTIDE SEQUENCE [LARGE SCALE GENOMIC DNA]</scope>
    <source>
        <strain evidence="1 2">NIES-21</strain>
    </source>
</reference>
<dbReference type="Pfam" id="PF03928">
    <property type="entry name" value="HbpS-like"/>
    <property type="match status" value="1"/>
</dbReference>
<evidence type="ECO:0000313" key="1">
    <source>
        <dbReference type="EMBL" id="BAY17442.1"/>
    </source>
</evidence>
<dbReference type="EMBL" id="AP018174">
    <property type="protein sequence ID" value="BAY17442.1"/>
    <property type="molecule type" value="Genomic_DNA"/>
</dbReference>
<gene>
    <name evidence="1" type="ORF">NIES21_32800</name>
</gene>
<proteinExistence type="predicted"/>
<organism evidence="1 2">
    <name type="scientific">Anabaenopsis circularis NIES-21</name>
    <dbReference type="NCBI Taxonomy" id="1085406"/>
    <lineage>
        <taxon>Bacteria</taxon>
        <taxon>Bacillati</taxon>
        <taxon>Cyanobacteriota</taxon>
        <taxon>Cyanophyceae</taxon>
        <taxon>Nostocales</taxon>
        <taxon>Nodulariaceae</taxon>
        <taxon>Anabaenopsis</taxon>
    </lineage>
</organism>
<evidence type="ECO:0000313" key="2">
    <source>
        <dbReference type="Proteomes" id="UP000218287"/>
    </source>
</evidence>
<dbReference type="AlphaFoldDB" id="A0A1Z4GIY8"/>
<dbReference type="OrthoDB" id="9778896at2"/>
<protein>
    <recommendedName>
        <fullName evidence="3">Heme-binding protein</fullName>
    </recommendedName>
</protein>
<name>A0A1Z4GIY8_9CYAN</name>
<dbReference type="Proteomes" id="UP000218287">
    <property type="component" value="Chromosome"/>
</dbReference>
<dbReference type="PANTHER" id="PTHR34309">
    <property type="entry name" value="SLR1406 PROTEIN"/>
    <property type="match status" value="1"/>
</dbReference>
<dbReference type="InterPro" id="IPR005624">
    <property type="entry name" value="PduO/GlcC-like"/>
</dbReference>
<accession>A0A1Z4GIY8</accession>
<evidence type="ECO:0008006" key="3">
    <source>
        <dbReference type="Google" id="ProtNLM"/>
    </source>
</evidence>
<keyword evidence="2" id="KW-1185">Reference proteome</keyword>
<dbReference type="SUPFAM" id="SSF143744">
    <property type="entry name" value="GlcG-like"/>
    <property type="match status" value="1"/>
</dbReference>
<sequence>MNNYSIGHIQAQKLVVAAIDEAQKQKLSVAISVVDLGGHLVAFTRLDGTSYSANDASRRKAVAACNFKTPTHILFQIAKNDSDMSNALWKDPHIFIFPGGFPIMDGAYCIGGIGVAGGNYIQDQSIAEAALAMI</sequence>
<dbReference type="PANTHER" id="PTHR34309:SF1">
    <property type="entry name" value="PROTEIN GLCG"/>
    <property type="match status" value="1"/>
</dbReference>
<dbReference type="InterPro" id="IPR038084">
    <property type="entry name" value="PduO/GlcC-like_sf"/>
</dbReference>
<dbReference type="Gene3D" id="3.30.450.150">
    <property type="entry name" value="Haem-degrading domain"/>
    <property type="match status" value="1"/>
</dbReference>
<dbReference type="InterPro" id="IPR052517">
    <property type="entry name" value="GlcG_carb_metab_protein"/>
</dbReference>